<keyword evidence="2" id="KW-1185">Reference proteome</keyword>
<gene>
    <name evidence="1" type="ORF">LAUMK136_01097</name>
</gene>
<protein>
    <recommendedName>
        <fullName evidence="3">Polyketide cyclase</fullName>
    </recommendedName>
</protein>
<dbReference type="Proteomes" id="UP000273307">
    <property type="component" value="Unassembled WGS sequence"/>
</dbReference>
<accession>A0A498PQ38</accession>
<dbReference type="Gene3D" id="3.30.530.20">
    <property type="match status" value="1"/>
</dbReference>
<evidence type="ECO:0000313" key="1">
    <source>
        <dbReference type="EMBL" id="VBA35614.1"/>
    </source>
</evidence>
<dbReference type="SUPFAM" id="SSF55961">
    <property type="entry name" value="Bet v1-like"/>
    <property type="match status" value="1"/>
</dbReference>
<dbReference type="Pfam" id="PF10604">
    <property type="entry name" value="Polyketide_cyc2"/>
    <property type="match status" value="1"/>
</dbReference>
<dbReference type="InterPro" id="IPR023393">
    <property type="entry name" value="START-like_dom_sf"/>
</dbReference>
<dbReference type="AlphaFoldDB" id="A0A498PQ38"/>
<reference evidence="1 2" key="1">
    <citation type="submission" date="2018-09" db="EMBL/GenBank/DDBJ databases">
        <authorList>
            <person name="Tagini F."/>
        </authorList>
    </citation>
    <scope>NUCLEOTIDE SEQUENCE [LARGE SCALE GENOMIC DNA]</scope>
    <source>
        <strain evidence="1 2">MK136</strain>
    </source>
</reference>
<dbReference type="EMBL" id="UPHP01000024">
    <property type="protein sequence ID" value="VBA35614.1"/>
    <property type="molecule type" value="Genomic_DNA"/>
</dbReference>
<evidence type="ECO:0008006" key="3">
    <source>
        <dbReference type="Google" id="ProtNLM"/>
    </source>
</evidence>
<organism evidence="1 2">
    <name type="scientific">Mycobacterium attenuatum</name>
    <dbReference type="NCBI Taxonomy" id="2341086"/>
    <lineage>
        <taxon>Bacteria</taxon>
        <taxon>Bacillati</taxon>
        <taxon>Actinomycetota</taxon>
        <taxon>Actinomycetes</taxon>
        <taxon>Mycobacteriales</taxon>
        <taxon>Mycobacteriaceae</taxon>
        <taxon>Mycobacterium</taxon>
    </lineage>
</organism>
<evidence type="ECO:0000313" key="2">
    <source>
        <dbReference type="Proteomes" id="UP000273307"/>
    </source>
</evidence>
<sequence>MNQLSDVVDSRDAQRVCMGMPTVTRTMTVGSSPEQVVNYLKDFANSEEWDPATQRCTRVGSGSIEVGTSWRNVSKVFGKTIELTYTLEELTDDTIVFVGKNATSTDHDTITVNAAGRGSVVRYRADLTLHGAARLFSPVMKILFEKLASDTATQMSDVLNRLGGSVPQRGIEPTA</sequence>
<proteinExistence type="predicted"/>
<dbReference type="InterPro" id="IPR019587">
    <property type="entry name" value="Polyketide_cyclase/dehydratase"/>
</dbReference>
<name>A0A498PQ38_9MYCO</name>